<evidence type="ECO:0000313" key="2">
    <source>
        <dbReference type="Proteomes" id="UP001141253"/>
    </source>
</evidence>
<reference evidence="1" key="1">
    <citation type="submission" date="2022-10" db="EMBL/GenBank/DDBJ databases">
        <authorList>
            <person name="Hyden B.L."/>
            <person name="Feng K."/>
            <person name="Yates T."/>
            <person name="Jawdy S."/>
            <person name="Smart L.B."/>
            <person name="Muchero W."/>
        </authorList>
    </citation>
    <scope>NUCLEOTIDE SEQUENCE</scope>
    <source>
        <tissue evidence="1">Shoot tip</tissue>
    </source>
</reference>
<protein>
    <submittedName>
        <fullName evidence="1">Uncharacterized protein</fullName>
    </submittedName>
</protein>
<comment type="caution">
    <text evidence="1">The sequence shown here is derived from an EMBL/GenBank/DDBJ whole genome shotgun (WGS) entry which is preliminary data.</text>
</comment>
<dbReference type="EMBL" id="JAPFFI010000004">
    <property type="protein sequence ID" value="KAJ6395693.1"/>
    <property type="molecule type" value="Genomic_DNA"/>
</dbReference>
<accession>A0ABQ9CBP5</accession>
<reference evidence="1" key="2">
    <citation type="journal article" date="2023" name="Int. J. Mol. Sci.">
        <title>De Novo Assembly and Annotation of 11 Diverse Shrub Willow (Salix) Genomes Reveals Novel Gene Organization in Sex-Linked Regions.</title>
        <authorList>
            <person name="Hyden B."/>
            <person name="Feng K."/>
            <person name="Yates T.B."/>
            <person name="Jawdy S."/>
            <person name="Cereghino C."/>
            <person name="Smart L.B."/>
            <person name="Muchero W."/>
        </authorList>
    </citation>
    <scope>NUCLEOTIDE SEQUENCE</scope>
    <source>
        <tissue evidence="1">Shoot tip</tissue>
    </source>
</reference>
<keyword evidence="2" id="KW-1185">Reference proteome</keyword>
<gene>
    <name evidence="1" type="ORF">OIU77_020866</name>
</gene>
<evidence type="ECO:0000313" key="1">
    <source>
        <dbReference type="EMBL" id="KAJ6395693.1"/>
    </source>
</evidence>
<sequence length="61" mass="6699">MGCVLSHRFVCIRSSSGGGVPKSFLQGWIKSKTFYLGRCSSINEFDLKNESQNAIVVVTSQ</sequence>
<proteinExistence type="predicted"/>
<name>A0ABQ9CBP5_9ROSI</name>
<organism evidence="1 2">
    <name type="scientific">Salix suchowensis</name>
    <dbReference type="NCBI Taxonomy" id="1278906"/>
    <lineage>
        <taxon>Eukaryota</taxon>
        <taxon>Viridiplantae</taxon>
        <taxon>Streptophyta</taxon>
        <taxon>Embryophyta</taxon>
        <taxon>Tracheophyta</taxon>
        <taxon>Spermatophyta</taxon>
        <taxon>Magnoliopsida</taxon>
        <taxon>eudicotyledons</taxon>
        <taxon>Gunneridae</taxon>
        <taxon>Pentapetalae</taxon>
        <taxon>rosids</taxon>
        <taxon>fabids</taxon>
        <taxon>Malpighiales</taxon>
        <taxon>Salicaceae</taxon>
        <taxon>Saliceae</taxon>
        <taxon>Salix</taxon>
    </lineage>
</organism>
<dbReference type="Proteomes" id="UP001141253">
    <property type="component" value="Chromosome 4"/>
</dbReference>